<dbReference type="OrthoDB" id="109251at2157"/>
<dbReference type="Gene3D" id="3.40.50.300">
    <property type="entry name" value="P-loop containing nucleotide triphosphate hydrolases"/>
    <property type="match status" value="1"/>
</dbReference>
<organism evidence="1 2">
    <name type="scientific">Halogranum gelatinilyticum</name>
    <dbReference type="NCBI Taxonomy" id="660521"/>
    <lineage>
        <taxon>Archaea</taxon>
        <taxon>Methanobacteriati</taxon>
        <taxon>Methanobacteriota</taxon>
        <taxon>Stenosarchaea group</taxon>
        <taxon>Halobacteria</taxon>
        <taxon>Halobacteriales</taxon>
        <taxon>Haloferacaceae</taxon>
    </lineage>
</organism>
<proteinExistence type="predicted"/>
<dbReference type="InterPro" id="IPR027417">
    <property type="entry name" value="P-loop_NTPase"/>
</dbReference>
<dbReference type="Proteomes" id="UP000199451">
    <property type="component" value="Unassembled WGS sequence"/>
</dbReference>
<accession>A0A1G9Q5Y8</accession>
<evidence type="ECO:0000313" key="1">
    <source>
        <dbReference type="EMBL" id="SDM06428.1"/>
    </source>
</evidence>
<gene>
    <name evidence="1" type="ORF">SAMN04487949_0703</name>
</gene>
<dbReference type="SUPFAM" id="SSF52540">
    <property type="entry name" value="P-loop containing nucleoside triphosphate hydrolases"/>
    <property type="match status" value="1"/>
</dbReference>
<dbReference type="AlphaFoldDB" id="A0A1G9Q5Y8"/>
<name>A0A1G9Q5Y8_9EURY</name>
<dbReference type="RefSeq" id="WP_089694109.1">
    <property type="nucleotide sequence ID" value="NZ_FNHL01000001.1"/>
</dbReference>
<dbReference type="STRING" id="660521.SAMN04487949_0703"/>
<dbReference type="EMBL" id="FNHL01000001">
    <property type="protein sequence ID" value="SDM06428.1"/>
    <property type="molecule type" value="Genomic_DNA"/>
</dbReference>
<dbReference type="Pfam" id="PF24336">
    <property type="entry name" value="DUF7504"/>
    <property type="match status" value="1"/>
</dbReference>
<reference evidence="2" key="1">
    <citation type="submission" date="2016-10" db="EMBL/GenBank/DDBJ databases">
        <authorList>
            <person name="Varghese N."/>
            <person name="Submissions S."/>
        </authorList>
    </citation>
    <scope>NUCLEOTIDE SEQUENCE [LARGE SCALE GENOMIC DNA]</scope>
    <source>
        <strain evidence="2">CGMCC 1.10119</strain>
    </source>
</reference>
<keyword evidence="2" id="KW-1185">Reference proteome</keyword>
<dbReference type="InterPro" id="IPR055927">
    <property type="entry name" value="DUF7504"/>
</dbReference>
<sequence>MSEQPPATRSADTNRSAYDVADIVPVDGFDAVSAGTNVLVSGPPQSGKTRLALRLLARGTATGEQAIAVTADVDGTRLRQRFEAVDGDPSRLHVVDCSGASGKESFDDAEGVRYVSSPADLTGIGLGVVKCTRQIVADADADDDGVRLSTLSLSTMLRYTEMNRLFGFLHVLTGRVSAAGYLGVSTVDPTAHSDEERNTLRSLYDVVVELRETDDGSREIRVVGDEDVPSTWRTLAPP</sequence>
<evidence type="ECO:0000313" key="2">
    <source>
        <dbReference type="Proteomes" id="UP000199451"/>
    </source>
</evidence>
<protein>
    <submittedName>
        <fullName evidence="1">RecA-superfamily ATPase, KaiC/GvpD/RAD55 family</fullName>
    </submittedName>
</protein>